<reference evidence="2" key="1">
    <citation type="submission" date="2023-07" db="EMBL/GenBank/DDBJ databases">
        <authorList>
            <consortium name="CYATHOMIX"/>
        </authorList>
    </citation>
    <scope>NUCLEOTIDE SEQUENCE</scope>
    <source>
        <strain evidence="2">N/A</strain>
    </source>
</reference>
<proteinExistence type="predicted"/>
<sequence length="98" mass="11443">MYRRQDRILEKDDDVVNDLPRKNRKHGQIPISRSPSSVRTPSNKASTSGQYSASTSADETPTPITDIVRRLWEYREVRNAIEDYDKELFKKIANCIFR</sequence>
<evidence type="ECO:0000313" key="2">
    <source>
        <dbReference type="EMBL" id="CAJ0589702.1"/>
    </source>
</evidence>
<organism evidence="2 3">
    <name type="scientific">Cylicocyclus nassatus</name>
    <name type="common">Nematode worm</name>
    <dbReference type="NCBI Taxonomy" id="53992"/>
    <lineage>
        <taxon>Eukaryota</taxon>
        <taxon>Metazoa</taxon>
        <taxon>Ecdysozoa</taxon>
        <taxon>Nematoda</taxon>
        <taxon>Chromadorea</taxon>
        <taxon>Rhabditida</taxon>
        <taxon>Rhabditina</taxon>
        <taxon>Rhabditomorpha</taxon>
        <taxon>Strongyloidea</taxon>
        <taxon>Strongylidae</taxon>
        <taxon>Cylicocyclus</taxon>
    </lineage>
</organism>
<evidence type="ECO:0000313" key="3">
    <source>
        <dbReference type="Proteomes" id="UP001176961"/>
    </source>
</evidence>
<feature type="compositionally biased region" description="Polar residues" evidence="1">
    <location>
        <begin position="31"/>
        <end position="62"/>
    </location>
</feature>
<evidence type="ECO:0000256" key="1">
    <source>
        <dbReference type="SAM" id="MobiDB-lite"/>
    </source>
</evidence>
<dbReference type="EMBL" id="CATQJL010000001">
    <property type="protein sequence ID" value="CAJ0589702.1"/>
    <property type="molecule type" value="Genomic_DNA"/>
</dbReference>
<dbReference type="Proteomes" id="UP001176961">
    <property type="component" value="Unassembled WGS sequence"/>
</dbReference>
<name>A0AA36GD70_CYLNA</name>
<protein>
    <submittedName>
        <fullName evidence="2">Uncharacterized protein</fullName>
    </submittedName>
</protein>
<dbReference type="AlphaFoldDB" id="A0AA36GD70"/>
<feature type="compositionally biased region" description="Basic and acidic residues" evidence="1">
    <location>
        <begin position="1"/>
        <end position="10"/>
    </location>
</feature>
<accession>A0AA36GD70</accession>
<feature type="region of interest" description="Disordered" evidence="1">
    <location>
        <begin position="1"/>
        <end position="62"/>
    </location>
</feature>
<comment type="caution">
    <text evidence="2">The sequence shown here is derived from an EMBL/GenBank/DDBJ whole genome shotgun (WGS) entry which is preliminary data.</text>
</comment>
<gene>
    <name evidence="2" type="ORF">CYNAS_LOCUS1685</name>
</gene>
<keyword evidence="3" id="KW-1185">Reference proteome</keyword>